<gene>
    <name evidence="2" type="ORF">BBJ29_009423</name>
    <name evidence="3" type="ORF">BBP00_00009625</name>
</gene>
<evidence type="ECO:0000313" key="5">
    <source>
        <dbReference type="Proteomes" id="UP000284657"/>
    </source>
</evidence>
<dbReference type="EMBL" id="MBAD02002173">
    <property type="protein sequence ID" value="RLN49207.1"/>
    <property type="molecule type" value="Genomic_DNA"/>
</dbReference>
<dbReference type="AlphaFoldDB" id="A0A3F2RC30"/>
<proteinExistence type="predicted"/>
<dbReference type="Proteomes" id="UP000277300">
    <property type="component" value="Unassembled WGS sequence"/>
</dbReference>
<name>A0A3F2RC30_9STRA</name>
<evidence type="ECO:0000256" key="1">
    <source>
        <dbReference type="SAM" id="MobiDB-lite"/>
    </source>
</evidence>
<accession>A0A3F2RC30</accession>
<feature type="compositionally biased region" description="Polar residues" evidence="1">
    <location>
        <begin position="230"/>
        <end position="239"/>
    </location>
</feature>
<protein>
    <submittedName>
        <fullName evidence="3">Uncharacterized protein</fullName>
    </submittedName>
</protein>
<feature type="region of interest" description="Disordered" evidence="1">
    <location>
        <begin position="224"/>
        <end position="245"/>
    </location>
</feature>
<feature type="compositionally biased region" description="Polar residues" evidence="1">
    <location>
        <begin position="36"/>
        <end position="47"/>
    </location>
</feature>
<sequence>MADRDAFIQQLVAALKENESLSGGASLLSSPSPSSNDTSRTDLSSQDALEPEKPPSEATGLFQLNTASSNGDNEQLAKEAHIQLQYDFPQVQEASIEALAELYRRLAAEKLYPNVAGQVPITTTLLDGVAYLNDQGAASNSSGQHQRTRSSEGSGLLAAAVLLLVFKGCLETSEGSGVSSLLKSLNVKQQQVKTLQAKELGSDAVREDQLQEKIFVEKYAAQEDPDDLMEQSSEQQQKAKGTETEVDPVTLYGPRAPLAGADSEQQTQYLEKGWFPALLRLLGECALWHEGFAGYIVRVPKFVALIPMLRERFVAEELLLAIAFHQHRVQVRWAAVDIWEVFMSPSLFPEQCESFLEAMKKLQDAVFVLDCMEKVLQVLRPVTQKELQRSLQQIYTRFTRVFEYPTFATAEAARQQQQFEQQTLN</sequence>
<dbReference type="Proteomes" id="UP000284657">
    <property type="component" value="Unassembled WGS sequence"/>
</dbReference>
<dbReference type="EMBL" id="MBDO02000759">
    <property type="protein sequence ID" value="RLN52408.1"/>
    <property type="molecule type" value="Genomic_DNA"/>
</dbReference>
<comment type="caution">
    <text evidence="3">The sequence shown here is derived from an EMBL/GenBank/DDBJ whole genome shotgun (WGS) entry which is preliminary data.</text>
</comment>
<feature type="non-terminal residue" evidence="3">
    <location>
        <position position="425"/>
    </location>
</feature>
<feature type="compositionally biased region" description="Low complexity" evidence="1">
    <location>
        <begin position="20"/>
        <end position="35"/>
    </location>
</feature>
<feature type="region of interest" description="Disordered" evidence="1">
    <location>
        <begin position="20"/>
        <end position="58"/>
    </location>
</feature>
<evidence type="ECO:0000313" key="4">
    <source>
        <dbReference type="Proteomes" id="UP000277300"/>
    </source>
</evidence>
<evidence type="ECO:0000313" key="2">
    <source>
        <dbReference type="EMBL" id="RLN49207.1"/>
    </source>
</evidence>
<evidence type="ECO:0000313" key="3">
    <source>
        <dbReference type="EMBL" id="RLN52408.1"/>
    </source>
</evidence>
<dbReference type="OrthoDB" id="119845at2759"/>
<organism evidence="3 4">
    <name type="scientific">Phytophthora kernoviae</name>
    <dbReference type="NCBI Taxonomy" id="325452"/>
    <lineage>
        <taxon>Eukaryota</taxon>
        <taxon>Sar</taxon>
        <taxon>Stramenopiles</taxon>
        <taxon>Oomycota</taxon>
        <taxon>Peronosporomycetes</taxon>
        <taxon>Peronosporales</taxon>
        <taxon>Peronosporaceae</taxon>
        <taxon>Phytophthora</taxon>
    </lineage>
</organism>
<reference evidence="4 5" key="1">
    <citation type="submission" date="2018-07" db="EMBL/GenBank/DDBJ databases">
        <title>Genome sequencing of oomycete isolates from Chile give support for New Zealand origin for Phytophthora kernoviae and make available the first Nothophytophthora sp. genome.</title>
        <authorList>
            <person name="Studholme D.J."/>
            <person name="Sanfuentes E."/>
            <person name="Panda P."/>
            <person name="Hill R."/>
            <person name="Sambles C."/>
            <person name="Grant M."/>
            <person name="Williams N.M."/>
            <person name="Mcdougal R.L."/>
        </authorList>
    </citation>
    <scope>NUCLEOTIDE SEQUENCE [LARGE SCALE GENOMIC DNA]</scope>
    <source>
        <strain evidence="3">Chile6</strain>
        <strain evidence="2">Chile7</strain>
    </source>
</reference>